<dbReference type="Gene3D" id="1.20.1220.12">
    <property type="entry name" value="Malate synthase, domain III"/>
    <property type="match status" value="1"/>
</dbReference>
<dbReference type="PANTHER" id="PTHR42902">
    <property type="entry name" value="MALATE SYNTHASE"/>
    <property type="match status" value="1"/>
</dbReference>
<dbReference type="InterPro" id="IPR011076">
    <property type="entry name" value="Malate_synth_sf"/>
</dbReference>
<accession>A0A9W9Z8G8</accession>
<dbReference type="SUPFAM" id="SSF51645">
    <property type="entry name" value="Malate synthase G"/>
    <property type="match status" value="1"/>
</dbReference>
<dbReference type="GO" id="GO:0006097">
    <property type="term" value="P:glyoxylate cycle"/>
    <property type="evidence" value="ECO:0007669"/>
    <property type="project" value="InterPro"/>
</dbReference>
<organism evidence="2 3">
    <name type="scientific">Desmophyllum pertusum</name>
    <dbReference type="NCBI Taxonomy" id="174260"/>
    <lineage>
        <taxon>Eukaryota</taxon>
        <taxon>Metazoa</taxon>
        <taxon>Cnidaria</taxon>
        <taxon>Anthozoa</taxon>
        <taxon>Hexacorallia</taxon>
        <taxon>Scleractinia</taxon>
        <taxon>Caryophylliina</taxon>
        <taxon>Caryophylliidae</taxon>
        <taxon>Desmophyllum</taxon>
    </lineage>
</organism>
<dbReference type="AlphaFoldDB" id="A0A9W9Z8G8"/>
<protein>
    <recommendedName>
        <fullName evidence="1">Malate synthase C-terminal domain-containing protein</fullName>
    </recommendedName>
</protein>
<feature type="domain" description="Malate synthase C-terminal" evidence="1">
    <location>
        <begin position="85"/>
        <end position="163"/>
    </location>
</feature>
<proteinExistence type="predicted"/>
<dbReference type="FunFam" id="1.20.1220.12:FF:000001">
    <property type="entry name" value="Malate synthase"/>
    <property type="match status" value="1"/>
</dbReference>
<dbReference type="InterPro" id="IPR046363">
    <property type="entry name" value="MS_N_TIM-barrel_dom"/>
</dbReference>
<reference evidence="2" key="1">
    <citation type="submission" date="2023-01" db="EMBL/GenBank/DDBJ databases">
        <title>Genome assembly of the deep-sea coral Lophelia pertusa.</title>
        <authorList>
            <person name="Herrera S."/>
            <person name="Cordes E."/>
        </authorList>
    </citation>
    <scope>NUCLEOTIDE SEQUENCE</scope>
    <source>
        <strain evidence="2">USNM1676648</strain>
        <tissue evidence="2">Polyp</tissue>
    </source>
</reference>
<evidence type="ECO:0000259" key="1">
    <source>
        <dbReference type="Pfam" id="PF20659"/>
    </source>
</evidence>
<dbReference type="Gene3D" id="3.20.20.360">
    <property type="entry name" value="Malate synthase, domain 3"/>
    <property type="match status" value="1"/>
</dbReference>
<comment type="caution">
    <text evidence="2">The sequence shown here is derived from an EMBL/GenBank/DDBJ whole genome shotgun (WGS) entry which is preliminary data.</text>
</comment>
<dbReference type="OrthoDB" id="4078635at2759"/>
<name>A0A9W9Z8G8_9CNID</name>
<evidence type="ECO:0000313" key="2">
    <source>
        <dbReference type="EMBL" id="KAJ7376309.1"/>
    </source>
</evidence>
<dbReference type="GO" id="GO:0005737">
    <property type="term" value="C:cytoplasm"/>
    <property type="evidence" value="ECO:0007669"/>
    <property type="project" value="TreeGrafter"/>
</dbReference>
<evidence type="ECO:0000313" key="3">
    <source>
        <dbReference type="Proteomes" id="UP001163046"/>
    </source>
</evidence>
<dbReference type="InterPro" id="IPR044856">
    <property type="entry name" value="Malate_synth_C_sf"/>
</dbReference>
<dbReference type="GO" id="GO:0004474">
    <property type="term" value="F:malate synthase activity"/>
    <property type="evidence" value="ECO:0007669"/>
    <property type="project" value="InterPro"/>
</dbReference>
<dbReference type="Pfam" id="PF20659">
    <property type="entry name" value="MS_C"/>
    <property type="match status" value="1"/>
</dbReference>
<dbReference type="EMBL" id="MU826403">
    <property type="protein sequence ID" value="KAJ7376309.1"/>
    <property type="molecule type" value="Genomic_DNA"/>
</dbReference>
<keyword evidence="3" id="KW-1185">Reference proteome</keyword>
<dbReference type="InterPro" id="IPR006252">
    <property type="entry name" value="Malate_synthA"/>
</dbReference>
<gene>
    <name evidence="2" type="ORF">OS493_035449</name>
</gene>
<dbReference type="PANTHER" id="PTHR42902:SF2">
    <property type="entry name" value="MALATE SYNTHASE"/>
    <property type="match status" value="1"/>
</dbReference>
<sequence>MAPVVLPRNDPQLRTKQITDNVCRAKLKEIKAGADGLFGFDPDLVQPLIQMWNSEVNLKNQLHVNRSDMFVSRKDLLQLPQGGFTLQGLQNNITVGILFIDAWLRGEGVFVLNGAVEDSATAEISRSQVWQAIRHQCQLEGDGRTVTRELVCDEIKRITDALVHDRAQNAVDAERVSVSAQILEELV</sequence>
<dbReference type="Proteomes" id="UP001163046">
    <property type="component" value="Unassembled WGS sequence"/>
</dbReference>
<dbReference type="InterPro" id="IPR048355">
    <property type="entry name" value="MS_C"/>
</dbReference>